<dbReference type="AlphaFoldDB" id="A0A1F5PM58"/>
<keyword evidence="13 15" id="KW-0811">Translocation</keyword>
<dbReference type="Pfam" id="PF21090">
    <property type="entry name" value="P-loop_SecA"/>
    <property type="match status" value="1"/>
</dbReference>
<feature type="compositionally biased region" description="Polar residues" evidence="16">
    <location>
        <begin position="815"/>
        <end position="825"/>
    </location>
</feature>
<dbReference type="EC" id="7.4.2.8" evidence="15"/>
<comment type="catalytic activity">
    <reaction evidence="15">
        <text>ATP + H2O + cellular proteinSide 1 = ADP + phosphate + cellular proteinSide 2.</text>
        <dbReference type="EC" id="7.4.2.8"/>
    </reaction>
</comment>
<dbReference type="Gene3D" id="3.40.50.300">
    <property type="entry name" value="P-loop containing nucleotide triphosphate hydrolases"/>
    <property type="match status" value="3"/>
</dbReference>
<comment type="similarity">
    <text evidence="3 15">Belongs to the SecA family.</text>
</comment>
<dbReference type="InterPro" id="IPR036266">
    <property type="entry name" value="SecA_Wing/Scaffold_sf"/>
</dbReference>
<dbReference type="PROSITE" id="PS51192">
    <property type="entry name" value="HELICASE_ATP_BIND_1"/>
    <property type="match status" value="1"/>
</dbReference>
<evidence type="ECO:0000313" key="20">
    <source>
        <dbReference type="EMBL" id="OGE90894.1"/>
    </source>
</evidence>
<keyword evidence="11 15" id="KW-0653">Protein transport</keyword>
<keyword evidence="6 15" id="KW-0963">Cytoplasm</keyword>
<dbReference type="GO" id="GO:0031522">
    <property type="term" value="C:cell envelope Sec protein transport complex"/>
    <property type="evidence" value="ECO:0007669"/>
    <property type="project" value="TreeGrafter"/>
</dbReference>
<evidence type="ECO:0000313" key="21">
    <source>
        <dbReference type="Proteomes" id="UP000178377"/>
    </source>
</evidence>
<feature type="domain" description="Helicase C-terminal" evidence="18">
    <location>
        <begin position="438"/>
        <end position="629"/>
    </location>
</feature>
<dbReference type="GO" id="GO:0017038">
    <property type="term" value="P:protein import"/>
    <property type="evidence" value="ECO:0007669"/>
    <property type="project" value="InterPro"/>
</dbReference>
<comment type="subcellular location">
    <subcellularLocation>
        <location evidence="15">Cell membrane</location>
        <topology evidence="15">Peripheral membrane protein</topology>
        <orientation evidence="15">Cytoplasmic side</orientation>
    </subcellularLocation>
    <subcellularLocation>
        <location evidence="15">Cytoplasm</location>
    </subcellularLocation>
    <subcellularLocation>
        <location evidence="2">Membrane</location>
        <topology evidence="2">Peripheral membrane protein</topology>
    </subcellularLocation>
    <text evidence="15">Distribution is 50-50.</text>
</comment>
<evidence type="ECO:0000256" key="7">
    <source>
        <dbReference type="ARBA" id="ARBA00022723"/>
    </source>
</evidence>
<dbReference type="PROSITE" id="PS51194">
    <property type="entry name" value="HELICASE_CTER"/>
    <property type="match status" value="1"/>
</dbReference>
<evidence type="ECO:0000256" key="10">
    <source>
        <dbReference type="ARBA" id="ARBA00022840"/>
    </source>
</evidence>
<evidence type="ECO:0000256" key="16">
    <source>
        <dbReference type="SAM" id="MobiDB-lite"/>
    </source>
</evidence>
<comment type="subunit">
    <text evidence="15">Monomer and homodimer. Part of the essential Sec protein translocation apparatus which comprises SecA, SecYEG and auxiliary proteins SecDF. Other proteins may also be involved.</text>
</comment>
<dbReference type="SUPFAM" id="SSF81886">
    <property type="entry name" value="Helical scaffold and wing domains of SecA"/>
    <property type="match status" value="1"/>
</dbReference>
<dbReference type="InterPro" id="IPR011116">
    <property type="entry name" value="SecA_Wing/Scaffold"/>
</dbReference>
<comment type="function">
    <text evidence="15">Part of the Sec protein translocase complex. Interacts with the SecYEG preprotein conducting channel. Has a central role in coupling the hydrolysis of ATP to the transfer of proteins into and across the cell membrane, serving as an ATP-driven molecular motor driving the stepwise translocation of polypeptide chains across the membrane.</text>
</comment>
<dbReference type="Proteomes" id="UP000178377">
    <property type="component" value="Unassembled WGS sequence"/>
</dbReference>
<evidence type="ECO:0000259" key="19">
    <source>
        <dbReference type="PROSITE" id="PS51196"/>
    </source>
</evidence>
<dbReference type="GO" id="GO:0005886">
    <property type="term" value="C:plasma membrane"/>
    <property type="evidence" value="ECO:0007669"/>
    <property type="project" value="UniProtKB-SubCell"/>
</dbReference>
<evidence type="ECO:0000256" key="9">
    <source>
        <dbReference type="ARBA" id="ARBA00022833"/>
    </source>
</evidence>
<keyword evidence="4 15" id="KW-0813">Transport</keyword>
<dbReference type="NCBIfam" id="NF009538">
    <property type="entry name" value="PRK12904.1"/>
    <property type="match status" value="1"/>
</dbReference>
<evidence type="ECO:0000256" key="3">
    <source>
        <dbReference type="ARBA" id="ARBA00007650"/>
    </source>
</evidence>
<dbReference type="Pfam" id="PF01043">
    <property type="entry name" value="SecA_PP_bind"/>
    <property type="match status" value="1"/>
</dbReference>
<dbReference type="FunFam" id="3.90.1440.10:FF:000002">
    <property type="entry name" value="Protein translocase subunit SecA"/>
    <property type="match status" value="1"/>
</dbReference>
<dbReference type="InterPro" id="IPR014018">
    <property type="entry name" value="SecA_motor_DEAD"/>
</dbReference>
<dbReference type="CDD" id="cd17928">
    <property type="entry name" value="DEXDc_SecA"/>
    <property type="match status" value="1"/>
</dbReference>
<dbReference type="STRING" id="1817828.A2722_03920"/>
<dbReference type="InterPro" id="IPR001650">
    <property type="entry name" value="Helicase_C-like"/>
</dbReference>
<organism evidence="20 21">
    <name type="scientific">Candidatus Doudnabacteria bacterium RIFCSPHIGHO2_01_FULL_50_11</name>
    <dbReference type="NCBI Taxonomy" id="1817828"/>
    <lineage>
        <taxon>Bacteria</taxon>
        <taxon>Candidatus Doudnaibacteriota</taxon>
    </lineage>
</organism>
<evidence type="ECO:0000256" key="14">
    <source>
        <dbReference type="ARBA" id="ARBA00023136"/>
    </source>
</evidence>
<keyword evidence="5 15" id="KW-1003">Cell membrane</keyword>
<dbReference type="InterPro" id="IPR027417">
    <property type="entry name" value="P-loop_NTPase"/>
</dbReference>
<dbReference type="InterPro" id="IPR036670">
    <property type="entry name" value="SecA_X-link_sf"/>
</dbReference>
<dbReference type="GO" id="GO:0005829">
    <property type="term" value="C:cytosol"/>
    <property type="evidence" value="ECO:0007669"/>
    <property type="project" value="TreeGrafter"/>
</dbReference>
<feature type="binding site" evidence="15">
    <location>
        <position position="79"/>
    </location>
    <ligand>
        <name>ATP</name>
        <dbReference type="ChEBI" id="CHEBI:30616"/>
    </ligand>
</feature>
<reference evidence="20 21" key="1">
    <citation type="journal article" date="2016" name="Nat. Commun.">
        <title>Thousands of microbial genomes shed light on interconnected biogeochemical processes in an aquifer system.</title>
        <authorList>
            <person name="Anantharaman K."/>
            <person name="Brown C.T."/>
            <person name="Hug L.A."/>
            <person name="Sharon I."/>
            <person name="Castelle C.J."/>
            <person name="Probst A.J."/>
            <person name="Thomas B.C."/>
            <person name="Singh A."/>
            <person name="Wilkins M.J."/>
            <person name="Karaoz U."/>
            <person name="Brodie E.L."/>
            <person name="Williams K.H."/>
            <person name="Hubbard S.S."/>
            <person name="Banfield J.F."/>
        </authorList>
    </citation>
    <scope>NUCLEOTIDE SEQUENCE [LARGE SCALE GENOMIC DNA]</scope>
</reference>
<keyword evidence="14 15" id="KW-0472">Membrane</keyword>
<keyword evidence="8 15" id="KW-0547">Nucleotide-binding</keyword>
<feature type="domain" description="SecA family profile" evidence="19">
    <location>
        <begin position="1"/>
        <end position="603"/>
    </location>
</feature>
<dbReference type="InterPro" id="IPR011115">
    <property type="entry name" value="SecA_DEAD"/>
</dbReference>
<comment type="cofactor">
    <cofactor evidence="1">
        <name>Zn(2+)</name>
        <dbReference type="ChEBI" id="CHEBI:29105"/>
    </cofactor>
</comment>
<evidence type="ECO:0000256" key="13">
    <source>
        <dbReference type="ARBA" id="ARBA00023010"/>
    </source>
</evidence>
<gene>
    <name evidence="15" type="primary">secA</name>
    <name evidence="20" type="ORF">A2722_03920</name>
</gene>
<evidence type="ECO:0000256" key="5">
    <source>
        <dbReference type="ARBA" id="ARBA00022475"/>
    </source>
</evidence>
<evidence type="ECO:0000256" key="6">
    <source>
        <dbReference type="ARBA" id="ARBA00022490"/>
    </source>
</evidence>
<dbReference type="InterPro" id="IPR000185">
    <property type="entry name" value="SecA"/>
</dbReference>
<dbReference type="SMART" id="SM00957">
    <property type="entry name" value="SecA_DEAD"/>
    <property type="match status" value="1"/>
</dbReference>
<dbReference type="GO" id="GO:0043952">
    <property type="term" value="P:protein transport by the Sec complex"/>
    <property type="evidence" value="ECO:0007669"/>
    <property type="project" value="UniProtKB-ARBA"/>
</dbReference>
<dbReference type="FunFam" id="3.40.50.300:FF:000113">
    <property type="entry name" value="Preprotein translocase subunit SecA"/>
    <property type="match status" value="1"/>
</dbReference>
<dbReference type="Pfam" id="PF02810">
    <property type="entry name" value="SEC-C"/>
    <property type="match status" value="1"/>
</dbReference>
<dbReference type="Gene3D" id="3.90.1440.10">
    <property type="entry name" value="SecA, preprotein cross-linking domain"/>
    <property type="match status" value="1"/>
</dbReference>
<evidence type="ECO:0000259" key="18">
    <source>
        <dbReference type="PROSITE" id="PS51194"/>
    </source>
</evidence>
<evidence type="ECO:0000259" key="17">
    <source>
        <dbReference type="PROSITE" id="PS51192"/>
    </source>
</evidence>
<dbReference type="InterPro" id="IPR044722">
    <property type="entry name" value="SecA_SF2_C"/>
</dbReference>
<dbReference type="GO" id="GO:0065002">
    <property type="term" value="P:intracellular protein transmembrane transport"/>
    <property type="evidence" value="ECO:0007669"/>
    <property type="project" value="UniProtKB-UniRule"/>
</dbReference>
<name>A0A1F5PM58_9BACT</name>
<dbReference type="SUPFAM" id="SSF52540">
    <property type="entry name" value="P-loop containing nucleoside triphosphate hydrolases"/>
    <property type="match status" value="2"/>
</dbReference>
<dbReference type="SMART" id="SM00958">
    <property type="entry name" value="SecA_PP_bind"/>
    <property type="match status" value="1"/>
</dbReference>
<feature type="region of interest" description="Disordered" evidence="16">
    <location>
        <begin position="815"/>
        <end position="840"/>
    </location>
</feature>
<protein>
    <recommendedName>
        <fullName evidence="15">Protein translocase subunit SecA</fullName>
        <ecNumber evidence="15">7.4.2.8</ecNumber>
    </recommendedName>
</protein>
<dbReference type="InterPro" id="IPR011130">
    <property type="entry name" value="SecA_preprotein_X-link_dom"/>
</dbReference>
<sequence length="874" mass="98423">MRSQTLNWRKELQQIIAEHHGMEVQDQDDPDLAATRRREHVQELKRKIESYLQGILPDAFASIREAAKRTLGQRHFDVQLMGGMVLHQGKIAEMRTGEGKTLSSTTAAYLNALPGLGVHLVTVNDYLARRDASWMGQVYDYLGLSVGVIQHDRSFRFEKTAPIPAPGQIEVAAIAQVLDVRNLTACPRQEAYRCDITYGTNNEYGFDYLRDNMAQSLEQKVQRELYYAIVDEVDSILIDEARTPLIISAPDTEPTDQYYQFSKIVAELDPAKDYAVDEKKKSATITEEGIGRVEKMLGVDNIYVERGITTVHHLEQALRARTLYKLDRDYVVREGQIIIVDEFTGRLLPGRRYSEGLHQAIEAKEGVTVQRESKTLATITFQNYFRLYTKIAGMTGTAMTEAEEFQKIYGLDPIVVPTNKPMIRQDMPDLVYKSEKGKHQALVEQVRERHAAGQPVLIGTVSIEKNELISNVLKRAGVPHQVLNAKNHEQEAKIIAQAGRAGAVTLATNIAGRGVDIILGGSPYNETEARKVLGTGGLHVLGTERHESRRIDNQLRGRSGRQGDPGSSQFLVSLEDDLIRLFGGDRVQRLMTSMGIPDDMPIAHGLVSRVIEQAQKKIEGLNFDVRKHVLEFDGVMNKQREVIYRIRNRALSTEADIKEEVLNKIRTEIESLVAQHKSSEAPAEKLIDALQAFFPADRTQVLEKLDSNEAADSIFELSKRVYEEKESRLGPEIMRHIEKLVVLQSIDSLWMEHLDTMEHLRASVRLRGYAQRDPLIEYKREGFDFFQALLAEIDKQIVYTIYKVDLATQPLPSTQQMVTNNTSGGASYPRQSALPAKVGRNDPCPCGSGKKYKKCGLLNTPEHQKLMNGKTNRS</sequence>
<evidence type="ECO:0000256" key="2">
    <source>
        <dbReference type="ARBA" id="ARBA00004170"/>
    </source>
</evidence>
<dbReference type="GO" id="GO:0005524">
    <property type="term" value="F:ATP binding"/>
    <property type="evidence" value="ECO:0007669"/>
    <property type="project" value="UniProtKB-UniRule"/>
</dbReference>
<dbReference type="Pfam" id="PF07517">
    <property type="entry name" value="SecA_DEAD"/>
    <property type="match status" value="1"/>
</dbReference>
<dbReference type="PRINTS" id="PR00906">
    <property type="entry name" value="SECA"/>
</dbReference>
<evidence type="ECO:0000256" key="8">
    <source>
        <dbReference type="ARBA" id="ARBA00022741"/>
    </source>
</evidence>
<dbReference type="PANTHER" id="PTHR30612">
    <property type="entry name" value="SECA INNER MEMBRANE COMPONENT OF SEC PROTEIN SECRETION SYSTEM"/>
    <property type="match status" value="1"/>
</dbReference>
<dbReference type="CDD" id="cd18803">
    <property type="entry name" value="SF2_C_secA"/>
    <property type="match status" value="1"/>
</dbReference>
<comment type="caution">
    <text evidence="20">The sequence shown here is derived from an EMBL/GenBank/DDBJ whole genome shotgun (WGS) entry which is preliminary data.</text>
</comment>
<dbReference type="PANTHER" id="PTHR30612:SF0">
    <property type="entry name" value="CHLOROPLAST PROTEIN-TRANSPORTING ATPASE"/>
    <property type="match status" value="1"/>
</dbReference>
<dbReference type="PROSITE" id="PS51196">
    <property type="entry name" value="SECA_MOTOR_DEAD"/>
    <property type="match status" value="1"/>
</dbReference>
<dbReference type="NCBIfam" id="NF006630">
    <property type="entry name" value="PRK09200.1"/>
    <property type="match status" value="1"/>
</dbReference>
<feature type="domain" description="Helicase ATP-binding" evidence="17">
    <location>
        <begin position="81"/>
        <end position="269"/>
    </location>
</feature>
<dbReference type="InterPro" id="IPR014001">
    <property type="entry name" value="Helicase_ATP-bd"/>
</dbReference>
<dbReference type="Gene3D" id="1.10.3060.10">
    <property type="entry name" value="Helical scaffold and wing domains of SecA"/>
    <property type="match status" value="1"/>
</dbReference>
<proteinExistence type="inferred from homology"/>
<dbReference type="EMBL" id="MFEO01000007">
    <property type="protein sequence ID" value="OGE90894.1"/>
    <property type="molecule type" value="Genomic_DNA"/>
</dbReference>
<evidence type="ECO:0000256" key="15">
    <source>
        <dbReference type="HAMAP-Rule" id="MF_01382"/>
    </source>
</evidence>
<keyword evidence="7" id="KW-0479">Metal-binding</keyword>
<evidence type="ECO:0000256" key="12">
    <source>
        <dbReference type="ARBA" id="ARBA00022967"/>
    </source>
</evidence>
<keyword evidence="12 15" id="KW-1278">Translocase</keyword>
<dbReference type="GO" id="GO:0046872">
    <property type="term" value="F:metal ion binding"/>
    <property type="evidence" value="ECO:0007669"/>
    <property type="project" value="UniProtKB-KW"/>
</dbReference>
<dbReference type="InterPro" id="IPR004027">
    <property type="entry name" value="SEC_C_motif"/>
</dbReference>
<dbReference type="GO" id="GO:0008564">
    <property type="term" value="F:protein-exporting ATPase activity"/>
    <property type="evidence" value="ECO:0007669"/>
    <property type="project" value="UniProtKB-EC"/>
</dbReference>
<dbReference type="HAMAP" id="MF_01382">
    <property type="entry name" value="SecA"/>
    <property type="match status" value="1"/>
</dbReference>
<feature type="binding site" evidence="15">
    <location>
        <begin position="97"/>
        <end position="101"/>
    </location>
    <ligand>
        <name>ATP</name>
        <dbReference type="ChEBI" id="CHEBI:30616"/>
    </ligand>
</feature>
<evidence type="ECO:0000256" key="4">
    <source>
        <dbReference type="ARBA" id="ARBA00022448"/>
    </source>
</evidence>
<dbReference type="GO" id="GO:0006605">
    <property type="term" value="P:protein targeting"/>
    <property type="evidence" value="ECO:0007669"/>
    <property type="project" value="UniProtKB-UniRule"/>
</dbReference>
<keyword evidence="10 15" id="KW-0067">ATP-binding</keyword>
<evidence type="ECO:0000256" key="1">
    <source>
        <dbReference type="ARBA" id="ARBA00001947"/>
    </source>
</evidence>
<evidence type="ECO:0000256" key="11">
    <source>
        <dbReference type="ARBA" id="ARBA00022927"/>
    </source>
</evidence>
<accession>A0A1F5PM58</accession>
<feature type="binding site" evidence="15">
    <location>
        <position position="516"/>
    </location>
    <ligand>
        <name>ATP</name>
        <dbReference type="ChEBI" id="CHEBI:30616"/>
    </ligand>
</feature>
<dbReference type="Pfam" id="PF07516">
    <property type="entry name" value="SecA_SW"/>
    <property type="match status" value="1"/>
</dbReference>
<keyword evidence="9" id="KW-0862">Zinc</keyword>
<dbReference type="SUPFAM" id="SSF81767">
    <property type="entry name" value="Pre-protein crosslinking domain of SecA"/>
    <property type="match status" value="1"/>
</dbReference>